<sequence length="42" mass="4868">MAALPETSAILLNRANNKNAKKQLLFRVFVQYKHVLARVIRM</sequence>
<comment type="caution">
    <text evidence="1">The sequence shown here is derived from an EMBL/GenBank/DDBJ whole genome shotgun (WGS) entry which is preliminary data.</text>
</comment>
<name>A0ABR5ANT2_BACBA</name>
<evidence type="ECO:0000313" key="1">
    <source>
        <dbReference type="EMBL" id="KIL72689.1"/>
    </source>
</evidence>
<evidence type="ECO:0008006" key="3">
    <source>
        <dbReference type="Google" id="ProtNLM"/>
    </source>
</evidence>
<accession>A0ABR5ANT2</accession>
<protein>
    <recommendedName>
        <fullName evidence="3">Ribose 5-phosphate isomerase B</fullName>
    </recommendedName>
</protein>
<gene>
    <name evidence="1" type="ORF">SD77_3465</name>
</gene>
<proteinExistence type="predicted"/>
<evidence type="ECO:0000313" key="2">
    <source>
        <dbReference type="Proteomes" id="UP000031982"/>
    </source>
</evidence>
<reference evidence="1 2" key="1">
    <citation type="submission" date="2015-01" db="EMBL/GenBank/DDBJ databases">
        <title>Genome Assembly of Bacillus badius MTCC 1458.</title>
        <authorList>
            <person name="Verma A."/>
            <person name="Khatri I."/>
            <person name="Mual P."/>
            <person name="Subramanian S."/>
            <person name="Krishnamurthi S."/>
        </authorList>
    </citation>
    <scope>NUCLEOTIDE SEQUENCE [LARGE SCALE GENOMIC DNA]</scope>
    <source>
        <strain evidence="1 2">MTCC 1458</strain>
    </source>
</reference>
<dbReference type="Proteomes" id="UP000031982">
    <property type="component" value="Unassembled WGS sequence"/>
</dbReference>
<keyword evidence="2" id="KW-1185">Reference proteome</keyword>
<organism evidence="1 2">
    <name type="scientific">Bacillus badius</name>
    <dbReference type="NCBI Taxonomy" id="1455"/>
    <lineage>
        <taxon>Bacteria</taxon>
        <taxon>Bacillati</taxon>
        <taxon>Bacillota</taxon>
        <taxon>Bacilli</taxon>
        <taxon>Bacillales</taxon>
        <taxon>Bacillaceae</taxon>
        <taxon>Pseudobacillus</taxon>
    </lineage>
</organism>
<dbReference type="EMBL" id="JXLP01000032">
    <property type="protein sequence ID" value="KIL72689.1"/>
    <property type="molecule type" value="Genomic_DNA"/>
</dbReference>